<keyword evidence="2" id="KW-1185">Reference proteome</keyword>
<comment type="caution">
    <text evidence="1">The sequence shown here is derived from an EMBL/GenBank/DDBJ whole genome shotgun (WGS) entry which is preliminary data.</text>
</comment>
<dbReference type="EMBL" id="BAAASG010000022">
    <property type="protein sequence ID" value="GAA2514529.1"/>
    <property type="molecule type" value="Genomic_DNA"/>
</dbReference>
<organism evidence="1 2">
    <name type="scientific">Streptomyces longisporus</name>
    <dbReference type="NCBI Taxonomy" id="1948"/>
    <lineage>
        <taxon>Bacteria</taxon>
        <taxon>Bacillati</taxon>
        <taxon>Actinomycetota</taxon>
        <taxon>Actinomycetes</taxon>
        <taxon>Kitasatosporales</taxon>
        <taxon>Streptomycetaceae</taxon>
        <taxon>Streptomyces</taxon>
    </lineage>
</organism>
<accession>A0ABN3N7J0</accession>
<protein>
    <submittedName>
        <fullName evidence="1">Uncharacterized protein</fullName>
    </submittedName>
</protein>
<reference evidence="1 2" key="1">
    <citation type="journal article" date="2019" name="Int. J. Syst. Evol. Microbiol.">
        <title>The Global Catalogue of Microorganisms (GCM) 10K type strain sequencing project: providing services to taxonomists for standard genome sequencing and annotation.</title>
        <authorList>
            <consortium name="The Broad Institute Genomics Platform"/>
            <consortium name="The Broad Institute Genome Sequencing Center for Infectious Disease"/>
            <person name="Wu L."/>
            <person name="Ma J."/>
        </authorList>
    </citation>
    <scope>NUCLEOTIDE SEQUENCE [LARGE SCALE GENOMIC DNA]</scope>
    <source>
        <strain evidence="1 2">JCM 4395</strain>
    </source>
</reference>
<dbReference type="Proteomes" id="UP001501777">
    <property type="component" value="Unassembled WGS sequence"/>
</dbReference>
<sequence>MRVAAALAARTRELAVLTVHLPGSAAEAAGKDVDRIEQRGAFAWRGAR</sequence>
<proteinExistence type="predicted"/>
<evidence type="ECO:0000313" key="1">
    <source>
        <dbReference type="EMBL" id="GAA2514529.1"/>
    </source>
</evidence>
<name>A0ABN3N7J0_STRLO</name>
<gene>
    <name evidence="1" type="ORF">GCM10010276_73380</name>
</gene>
<evidence type="ECO:0000313" key="2">
    <source>
        <dbReference type="Proteomes" id="UP001501777"/>
    </source>
</evidence>